<dbReference type="EMBL" id="BGZK01000062">
    <property type="protein sequence ID" value="GBP14282.1"/>
    <property type="molecule type" value="Genomic_DNA"/>
</dbReference>
<feature type="compositionally biased region" description="Low complexity" evidence="1">
    <location>
        <begin position="174"/>
        <end position="189"/>
    </location>
</feature>
<dbReference type="AlphaFoldDB" id="A0A4C1TIF5"/>
<reference evidence="2 3" key="1">
    <citation type="journal article" date="2019" name="Commun. Biol.">
        <title>The bagworm genome reveals a unique fibroin gene that provides high tensile strength.</title>
        <authorList>
            <person name="Kono N."/>
            <person name="Nakamura H."/>
            <person name="Ohtoshi R."/>
            <person name="Tomita M."/>
            <person name="Numata K."/>
            <person name="Arakawa K."/>
        </authorList>
    </citation>
    <scope>NUCLEOTIDE SEQUENCE [LARGE SCALE GENOMIC DNA]</scope>
</reference>
<proteinExistence type="predicted"/>
<evidence type="ECO:0000313" key="3">
    <source>
        <dbReference type="Proteomes" id="UP000299102"/>
    </source>
</evidence>
<evidence type="ECO:0000313" key="2">
    <source>
        <dbReference type="EMBL" id="GBP14282.1"/>
    </source>
</evidence>
<comment type="caution">
    <text evidence="2">The sequence shown here is derived from an EMBL/GenBank/DDBJ whole genome shotgun (WGS) entry which is preliminary data.</text>
</comment>
<organism evidence="2 3">
    <name type="scientific">Eumeta variegata</name>
    <name type="common">Bagworm moth</name>
    <name type="synonym">Eumeta japonica</name>
    <dbReference type="NCBI Taxonomy" id="151549"/>
    <lineage>
        <taxon>Eukaryota</taxon>
        <taxon>Metazoa</taxon>
        <taxon>Ecdysozoa</taxon>
        <taxon>Arthropoda</taxon>
        <taxon>Hexapoda</taxon>
        <taxon>Insecta</taxon>
        <taxon>Pterygota</taxon>
        <taxon>Neoptera</taxon>
        <taxon>Endopterygota</taxon>
        <taxon>Lepidoptera</taxon>
        <taxon>Glossata</taxon>
        <taxon>Ditrysia</taxon>
        <taxon>Tineoidea</taxon>
        <taxon>Psychidae</taxon>
        <taxon>Oiketicinae</taxon>
        <taxon>Eumeta</taxon>
    </lineage>
</organism>
<evidence type="ECO:0000256" key="1">
    <source>
        <dbReference type="SAM" id="MobiDB-lite"/>
    </source>
</evidence>
<keyword evidence="3" id="KW-1185">Reference proteome</keyword>
<dbReference type="Proteomes" id="UP000299102">
    <property type="component" value="Unassembled WGS sequence"/>
</dbReference>
<gene>
    <name evidence="2" type="ORF">EVAR_7701_1</name>
</gene>
<sequence>MACNSRARMNTHTYARAHTTHTHTHAHAHARTRTLTYARIIRTLIFLSTDVSLKRGENAVNRLGGREAVVCGRERSALLGRGGRAPWPAAAPPPPAPPIAPRIPNHKCYFEVSSSHLQTPAEWAEGHAKRAAPSRRAARRCRATGPSIANCDVSCVSIPSCGCGLQGQRRRASAAGGRAPARAGRPPSSCCETAQRKAEPSESILVYVAA</sequence>
<feature type="region of interest" description="Disordered" evidence="1">
    <location>
        <begin position="174"/>
        <end position="193"/>
    </location>
</feature>
<name>A0A4C1TIF5_EUMVA</name>
<accession>A0A4C1TIF5</accession>
<protein>
    <submittedName>
        <fullName evidence="2">Uncharacterized protein</fullName>
    </submittedName>
</protein>